<feature type="domain" description="DUF4283" evidence="1">
    <location>
        <begin position="229"/>
        <end position="299"/>
    </location>
</feature>
<keyword evidence="3" id="KW-1185">Reference proteome</keyword>
<dbReference type="AlphaFoldDB" id="A0AAV2FAE2"/>
<evidence type="ECO:0000313" key="3">
    <source>
        <dbReference type="Proteomes" id="UP001497516"/>
    </source>
</evidence>
<name>A0AAV2FAE2_9ROSI</name>
<dbReference type="InterPro" id="IPR040256">
    <property type="entry name" value="At4g02000-like"/>
</dbReference>
<dbReference type="InterPro" id="IPR025558">
    <property type="entry name" value="DUF4283"/>
</dbReference>
<sequence>MCGGAQTMTLSVQAHPAARLWSPPFCRLIPRRNSLPRNSPAAQLKPNGAAISPGRDNGAKNLRLRHICKWVEIFPRQLFNFENASLPLQVESSLKWRDETCVAYLTRPFHPPSYHRFCGEEARRSNRWTFNLRRDLYSGMWMFSTSEIVFIIWMDDCPIMNLCFPVSNYPWLAVSNPLGTAYVCDNRAFPLLQLNTMAHITSDQVVEFSMAEVQPERVRRTKMLLDRVFSEDRLTVAELREAVNNPWQGQGRIKLREVAHELYEFTLPTEVAKNWALQRTPWVIKDRILQLRAWVPNISARTFDDMAIAPFRVQLWDVQDDCCIHQFGRKVANSTLGRVLESGVFVCSDTANNFIKVKALIDFSKPLRSQVLATNDEMGSF</sequence>
<dbReference type="EMBL" id="OZ034819">
    <property type="protein sequence ID" value="CAL1395193.1"/>
    <property type="molecule type" value="Genomic_DNA"/>
</dbReference>
<evidence type="ECO:0000313" key="2">
    <source>
        <dbReference type="EMBL" id="CAL1395193.1"/>
    </source>
</evidence>
<dbReference type="PANTHER" id="PTHR31286">
    <property type="entry name" value="GLYCINE-RICH CELL WALL STRUCTURAL PROTEIN 1.8-LIKE"/>
    <property type="match status" value="1"/>
</dbReference>
<evidence type="ECO:0000259" key="1">
    <source>
        <dbReference type="Pfam" id="PF14111"/>
    </source>
</evidence>
<dbReference type="Pfam" id="PF14111">
    <property type="entry name" value="DUF4283"/>
    <property type="match status" value="1"/>
</dbReference>
<reference evidence="2 3" key="1">
    <citation type="submission" date="2024-04" db="EMBL/GenBank/DDBJ databases">
        <authorList>
            <person name="Fracassetti M."/>
        </authorList>
    </citation>
    <scope>NUCLEOTIDE SEQUENCE [LARGE SCALE GENOMIC DNA]</scope>
</reference>
<accession>A0AAV2FAE2</accession>
<dbReference type="PANTHER" id="PTHR31286:SF167">
    <property type="entry name" value="OS09G0268800 PROTEIN"/>
    <property type="match status" value="1"/>
</dbReference>
<proteinExistence type="predicted"/>
<protein>
    <recommendedName>
        <fullName evidence="1">DUF4283 domain-containing protein</fullName>
    </recommendedName>
</protein>
<dbReference type="Proteomes" id="UP001497516">
    <property type="component" value="Chromosome 6"/>
</dbReference>
<gene>
    <name evidence="2" type="ORF">LTRI10_LOCUS35643</name>
</gene>
<organism evidence="2 3">
    <name type="scientific">Linum trigynum</name>
    <dbReference type="NCBI Taxonomy" id="586398"/>
    <lineage>
        <taxon>Eukaryota</taxon>
        <taxon>Viridiplantae</taxon>
        <taxon>Streptophyta</taxon>
        <taxon>Embryophyta</taxon>
        <taxon>Tracheophyta</taxon>
        <taxon>Spermatophyta</taxon>
        <taxon>Magnoliopsida</taxon>
        <taxon>eudicotyledons</taxon>
        <taxon>Gunneridae</taxon>
        <taxon>Pentapetalae</taxon>
        <taxon>rosids</taxon>
        <taxon>fabids</taxon>
        <taxon>Malpighiales</taxon>
        <taxon>Linaceae</taxon>
        <taxon>Linum</taxon>
    </lineage>
</organism>